<feature type="transmembrane region" description="Helical" evidence="10">
    <location>
        <begin position="1118"/>
        <end position="1138"/>
    </location>
</feature>
<dbReference type="OrthoDB" id="7690434at2759"/>
<keyword evidence="8 10" id="KW-0472">Membrane</keyword>
<gene>
    <name evidence="13" type="ORF">EZV62_018116</name>
</gene>
<feature type="domain" description="Mediator of RNA polymerase II transcription subunit 25 von Willebrand factor type A" evidence="12">
    <location>
        <begin position="189"/>
        <end position="351"/>
    </location>
</feature>
<dbReference type="Pfam" id="PF11265">
    <property type="entry name" value="Med25_VWA"/>
    <property type="match status" value="1"/>
</dbReference>
<name>A0A5C7HIE2_9ROSI</name>
<dbReference type="PANTHER" id="PTHR12433">
    <property type="entry name" value="MEDIATOR OF RNA POLYMERASE II TRANSCRIPTION SUBUNIT 25"/>
    <property type="match status" value="1"/>
</dbReference>
<evidence type="ECO:0000256" key="8">
    <source>
        <dbReference type="ARBA" id="ARBA00023136"/>
    </source>
</evidence>
<dbReference type="Proteomes" id="UP000323000">
    <property type="component" value="Chromosome 8"/>
</dbReference>
<feature type="transmembrane region" description="Helical" evidence="10">
    <location>
        <begin position="951"/>
        <end position="969"/>
    </location>
</feature>
<evidence type="ECO:0000256" key="2">
    <source>
        <dbReference type="ARBA" id="ARBA00009102"/>
    </source>
</evidence>
<dbReference type="InterPro" id="IPR013057">
    <property type="entry name" value="AA_transpt_TM"/>
</dbReference>
<evidence type="ECO:0000313" key="13">
    <source>
        <dbReference type="EMBL" id="TXG56803.1"/>
    </source>
</evidence>
<evidence type="ECO:0000256" key="1">
    <source>
        <dbReference type="ARBA" id="ARBA00004370"/>
    </source>
</evidence>
<dbReference type="InterPro" id="IPR021419">
    <property type="entry name" value="Mediator_Med25_VWA"/>
</dbReference>
<comment type="similarity">
    <text evidence="2">Belongs to the Mediator complex subunit 25 family.</text>
</comment>
<evidence type="ECO:0000256" key="5">
    <source>
        <dbReference type="ARBA" id="ARBA00022692"/>
    </source>
</evidence>
<keyword evidence="4" id="KW-0813">Transport</keyword>
<evidence type="ECO:0000256" key="9">
    <source>
        <dbReference type="SAM" id="MobiDB-lite"/>
    </source>
</evidence>
<protein>
    <recommendedName>
        <fullName evidence="3">Mediator of RNA polymerase II transcription subunit 25</fullName>
    </recommendedName>
</protein>
<feature type="transmembrane region" description="Helical" evidence="10">
    <location>
        <begin position="1262"/>
        <end position="1283"/>
    </location>
</feature>
<organism evidence="13 14">
    <name type="scientific">Acer yangbiense</name>
    <dbReference type="NCBI Taxonomy" id="1000413"/>
    <lineage>
        <taxon>Eukaryota</taxon>
        <taxon>Viridiplantae</taxon>
        <taxon>Streptophyta</taxon>
        <taxon>Embryophyta</taxon>
        <taxon>Tracheophyta</taxon>
        <taxon>Spermatophyta</taxon>
        <taxon>Magnoliopsida</taxon>
        <taxon>eudicotyledons</taxon>
        <taxon>Gunneridae</taxon>
        <taxon>Pentapetalae</taxon>
        <taxon>rosids</taxon>
        <taxon>malvids</taxon>
        <taxon>Sapindales</taxon>
        <taxon>Sapindaceae</taxon>
        <taxon>Hippocastanoideae</taxon>
        <taxon>Acereae</taxon>
        <taxon>Acer</taxon>
    </lineage>
</organism>
<feature type="transmembrane region" description="Helical" evidence="10">
    <location>
        <begin position="1048"/>
        <end position="1066"/>
    </location>
</feature>
<accession>A0A5C7HIE2</accession>
<comment type="caution">
    <text evidence="13">The sequence shown here is derived from an EMBL/GenBank/DDBJ whole genome shotgun (WGS) entry which is preliminary data.</text>
</comment>
<keyword evidence="14" id="KW-1185">Reference proteome</keyword>
<keyword evidence="7 10" id="KW-1133">Transmembrane helix</keyword>
<feature type="region of interest" description="Disordered" evidence="9">
    <location>
        <begin position="88"/>
        <end position="109"/>
    </location>
</feature>
<evidence type="ECO:0000256" key="10">
    <source>
        <dbReference type="SAM" id="Phobius"/>
    </source>
</evidence>
<feature type="compositionally biased region" description="Low complexity" evidence="9">
    <location>
        <begin position="466"/>
        <end position="478"/>
    </location>
</feature>
<evidence type="ECO:0000259" key="11">
    <source>
        <dbReference type="Pfam" id="PF01490"/>
    </source>
</evidence>
<feature type="region of interest" description="Disordered" evidence="9">
    <location>
        <begin position="456"/>
        <end position="482"/>
    </location>
</feature>
<feature type="transmembrane region" description="Helical" evidence="10">
    <location>
        <begin position="1072"/>
        <end position="1097"/>
    </location>
</feature>
<dbReference type="GO" id="GO:0045944">
    <property type="term" value="P:positive regulation of transcription by RNA polymerase II"/>
    <property type="evidence" value="ECO:0007669"/>
    <property type="project" value="TreeGrafter"/>
</dbReference>
<evidence type="ECO:0000256" key="3">
    <source>
        <dbReference type="ARBA" id="ARBA00019694"/>
    </source>
</evidence>
<proteinExistence type="inferred from homology"/>
<keyword evidence="5 10" id="KW-0812">Transmembrane</keyword>
<dbReference type="GO" id="GO:0016592">
    <property type="term" value="C:mediator complex"/>
    <property type="evidence" value="ECO:0007669"/>
    <property type="project" value="TreeGrafter"/>
</dbReference>
<feature type="compositionally biased region" description="Low complexity" evidence="9">
    <location>
        <begin position="96"/>
        <end position="108"/>
    </location>
</feature>
<evidence type="ECO:0000256" key="6">
    <source>
        <dbReference type="ARBA" id="ARBA00022970"/>
    </source>
</evidence>
<dbReference type="GO" id="GO:0006865">
    <property type="term" value="P:amino acid transport"/>
    <property type="evidence" value="ECO:0007669"/>
    <property type="project" value="UniProtKB-KW"/>
</dbReference>
<evidence type="ECO:0000259" key="12">
    <source>
        <dbReference type="Pfam" id="PF11265"/>
    </source>
</evidence>
<dbReference type="GO" id="GO:0005667">
    <property type="term" value="C:transcription regulator complex"/>
    <property type="evidence" value="ECO:0007669"/>
    <property type="project" value="TreeGrafter"/>
</dbReference>
<evidence type="ECO:0000313" key="14">
    <source>
        <dbReference type="Proteomes" id="UP000323000"/>
    </source>
</evidence>
<feature type="transmembrane region" description="Helical" evidence="10">
    <location>
        <begin position="1199"/>
        <end position="1221"/>
    </location>
</feature>
<comment type="subcellular location">
    <subcellularLocation>
        <location evidence="1">Membrane</location>
    </subcellularLocation>
</comment>
<dbReference type="PANTHER" id="PTHR12433:SF11">
    <property type="entry name" value="MEDIATOR OF RNA POLYMERASE II TRANSCRIPTION SUBUNIT 25"/>
    <property type="match status" value="1"/>
</dbReference>
<reference evidence="14" key="1">
    <citation type="journal article" date="2019" name="Gigascience">
        <title>De novo genome assembly of the endangered Acer yangbiense, a plant species with extremely small populations endemic to Yunnan Province, China.</title>
        <authorList>
            <person name="Yang J."/>
            <person name="Wariss H.M."/>
            <person name="Tao L."/>
            <person name="Zhang R."/>
            <person name="Yun Q."/>
            <person name="Hollingsworth P."/>
            <person name="Dao Z."/>
            <person name="Luo G."/>
            <person name="Guo H."/>
            <person name="Ma Y."/>
            <person name="Sun W."/>
        </authorList>
    </citation>
    <scope>NUCLEOTIDE SEQUENCE [LARGE SCALE GENOMIC DNA]</scope>
    <source>
        <strain evidence="14">cv. Malutang</strain>
    </source>
</reference>
<feature type="transmembrane region" description="Helical" evidence="10">
    <location>
        <begin position="1227"/>
        <end position="1250"/>
    </location>
</feature>
<dbReference type="EMBL" id="VAHF01000008">
    <property type="protein sequence ID" value="TXG56803.1"/>
    <property type="molecule type" value="Genomic_DNA"/>
</dbReference>
<evidence type="ECO:0000256" key="4">
    <source>
        <dbReference type="ARBA" id="ARBA00022448"/>
    </source>
</evidence>
<dbReference type="Pfam" id="PF01490">
    <property type="entry name" value="Aa_trans"/>
    <property type="match status" value="1"/>
</dbReference>
<sequence length="1297" mass="141061">MADKKLIIAVEGTAAMGPFWDTVVTDYLKKIVRCFCSNELAGQEHKPLAEYTDTQAFYVSSLLSKAHLGTGWIKVSEWRLKTGQCRRQARTAVDQSPARSESSSMSPEHGQWLEENWGEDSLHLNRVRASPCALRLNASCSRGPLRLKAPNASNNYGRLLPPMLNSRWSPLIPMDPIVNIYFYFHPPFAACLVQRSGWTKDVDIFLHWLSTIPFAGGGFNDAAIAEGLSEALMMFSNAPNGSQNQQNVDGQKHCILVTASNPHPLPTPVYRPQIQNLEQSENIEAQTESRLSDAETLAKSFDQCSVSLSIICPKQLPKVRAIYNAAKRNPRAADPPVDNGKNPQFLLLISENFMEARAALSRPGVTSLASNQNPVKMDIAPVASVTGPAQTSIPSGYLSNDCLFIVLLTLFSFSVNGSMMNRQPISVGNVPTATVKVEPSTVSSMGTGLAYPHMPSVPRPASQGVPSLQTSSPSSTSQEMITNSDNVPELKPIVNGMSQPLRPGPPAAANVSILNNLSQARQVMNSAALTGGTGLQSMGQTPMAMHMSNMISTGMASSVPAAQTVFSSGQSGITCVTGSGTLTGTSQVPQNSSLNSFTSATSNMSGNSNLGISQPMGTIQGGVSMGQPIPGMSQGNHSGAQMVQSGISMNQNMMSGLGPSGVSSSGPGTMIPTPGMSQQAQSGMQQLGVNNNSAANMPLSQQTSSALQTSQSKYVKVWEGNLSGQRQGQPVFITKLEGYRSSSASETLAANWPTTMQIVRLISQDHMNNKQYVGKADFLVFRAMNQHGFLGQLQEKKLCAVIQLPSQTLLLSVSDKAYRLIGMLFPGPQQMVGSGMGQGRFYELITFLGNDEEIHRIYSCSGSANWFMDCVLLLDMPCPEVKGDPMWSIVKDGHFHRISCRILTQTQKNLCSTNRRDANSSRQAKWWYSTFHTVTAMIGAGVLSLPYAMAYLGWGPGTMVLVLSWCMTLHTMWQMIQLHECVPGTQFDRYIDLGRHAFGPKLGPWIVLPQQLIVQVGCDIVYMVTGGKCLKKFSEMACTNCTPIKQSYWILIFGSLHFFLSQLPNFNSVAGVSLAAAVMSLSYSTIAWAGCLSHVVLEIQATIPSTPDKPSKKPMWKGAVCAYFINAICYFPVAMIGYWVFGQDVDDNVLMALRRSPWLIAAANLMVVVHVIGSNQVYAMPVFDMLERMIMKKLNFPPGLVLGPVVRSAYVAFTLFVEVTFPFFGDLLGFFGGFGFAPTSYFLPSVMWPVIKKPKRFSINWFINWACIFVGVFIMLASTIGGFRNIVTDASTYSFYT</sequence>
<dbReference type="GO" id="GO:0016020">
    <property type="term" value="C:membrane"/>
    <property type="evidence" value="ECO:0007669"/>
    <property type="project" value="UniProtKB-SubCell"/>
</dbReference>
<feature type="transmembrane region" description="Helical" evidence="10">
    <location>
        <begin position="1158"/>
        <end position="1178"/>
    </location>
</feature>
<evidence type="ECO:0000256" key="7">
    <source>
        <dbReference type="ARBA" id="ARBA00022989"/>
    </source>
</evidence>
<keyword evidence="6" id="KW-0029">Amino-acid transport</keyword>
<feature type="domain" description="Amino acid transporter transmembrane" evidence="11">
    <location>
        <begin position="923"/>
        <end position="1097"/>
    </location>
</feature>